<keyword evidence="10" id="KW-0411">Iron-sulfur</keyword>
<dbReference type="SMART" id="SM00488">
    <property type="entry name" value="DEXDc2"/>
    <property type="match status" value="1"/>
</dbReference>
<evidence type="ECO:0000256" key="9">
    <source>
        <dbReference type="ARBA" id="ARBA00023004"/>
    </source>
</evidence>
<keyword evidence="9" id="KW-0408">Iron</keyword>
<evidence type="ECO:0000256" key="5">
    <source>
        <dbReference type="ARBA" id="ARBA00022741"/>
    </source>
</evidence>
<keyword evidence="4" id="KW-0479">Metal-binding</keyword>
<evidence type="ECO:0000256" key="12">
    <source>
        <dbReference type="ARBA" id="ARBA00023242"/>
    </source>
</evidence>
<dbReference type="GO" id="GO:0016787">
    <property type="term" value="F:hydrolase activity"/>
    <property type="evidence" value="ECO:0007669"/>
    <property type="project" value="UniProtKB-KW"/>
</dbReference>
<sequence length="852" mass="98394">MANTEQTQVPTEFNFPFPPYKIQLEFMQALYRVIEKKQLGIFESPTGTGKSLSLLCASLKWLGDNNAKEKQSISEEITRLNLLKQEYVKEEQRDWFSAQSKEIEVTRKFNELKLEEMKMLNYEMKIDKIRNRQKKHERKGYKNKSNSKESTKNEELCEENSMKVDEEDMLLSEGIDGKEDSSDDEENTDPNNTYQPVQIIIASRTHSQLNQFIGEIKKLRFAETVRVAILASRQNCCINPSVKKLRNINLINEKCLDMQKKNRNQSKLGQQVLKKRKTLEDKNNKCLYYKQTNIEELRDIALNEILDMEDLMEIGKDLKACPYYANRKTVEDAQIILMPYNTLLHKSTREANGVKLKNNVIIIDEAHNLLEAMAQMHGSELTYPQMFYGLQTLKCYKNRFHTRFSAVTLRLLNQLIFVVNQLNLLFEKDTKENTTSISSLEEFVLASGIDQYNFFNLVKFCKSSQIAQKTRSYGLKYSLIEEIQSKKPQVLKKGINNFLESISKNNKKEIKKTQSSADLPKFPIPNNPLLAVISFLESLTYSYEDGRILLINNVEKEYCKVQFLLLNPTSNFNEVIKEARSVIVAGGTMKPYNEFKHRLFMGAGAASERIVHFSCEHVIPPENILPIVITKGFKNENFLFNFNNRMSMGDCLRDVIHRSCDVVNGGIVVFFPSYNYEKWFYQQVQTMDFGRMLYREPQTSSGGSVDTVLEKYALTIKKCRKALLFSVVGGKLSEGLNFSDDLGRCVIVVGMPYANQNAPDLKEKMLFLDKTIGQGAGHEFYENLCMKAVNQCIGRAVRHKDDYASVLLLDERYEKQHIQDALPNWIKKSLKVAASKEAFHLIHEFFNWKDSH</sequence>
<evidence type="ECO:0000256" key="13">
    <source>
        <dbReference type="SAM" id="MobiDB-lite"/>
    </source>
</evidence>
<evidence type="ECO:0000256" key="7">
    <source>
        <dbReference type="ARBA" id="ARBA00022806"/>
    </source>
</evidence>
<evidence type="ECO:0000259" key="14">
    <source>
        <dbReference type="PROSITE" id="PS51193"/>
    </source>
</evidence>
<evidence type="ECO:0000256" key="10">
    <source>
        <dbReference type="ARBA" id="ARBA00023014"/>
    </source>
</evidence>
<dbReference type="InterPro" id="IPR045028">
    <property type="entry name" value="DinG/Rad3-like"/>
</dbReference>
<keyword evidence="6" id="KW-0378">Hydrolase</keyword>
<dbReference type="Gene3D" id="3.40.50.300">
    <property type="entry name" value="P-loop containing nucleotide triphosphate hydrolases"/>
    <property type="match status" value="2"/>
</dbReference>
<dbReference type="SUPFAM" id="SSF52540">
    <property type="entry name" value="P-loop containing nucleoside triphosphate hydrolases"/>
    <property type="match status" value="2"/>
</dbReference>
<comment type="subcellular location">
    <subcellularLocation>
        <location evidence="2">Nucleus</location>
    </subcellularLocation>
</comment>
<gene>
    <name evidence="15" type="ORF">ABEB36_004910</name>
</gene>
<evidence type="ECO:0000256" key="8">
    <source>
        <dbReference type="ARBA" id="ARBA00022840"/>
    </source>
</evidence>
<evidence type="ECO:0000313" key="15">
    <source>
        <dbReference type="EMBL" id="KAL1505317.1"/>
    </source>
</evidence>
<comment type="caution">
    <text evidence="15">The sequence shown here is derived from an EMBL/GenBank/DDBJ whole genome shotgun (WGS) entry which is preliminary data.</text>
</comment>
<dbReference type="PANTHER" id="PTHR11472:SF41">
    <property type="entry name" value="ATP-DEPENDENT DNA HELICASE DDX11-RELATED"/>
    <property type="match status" value="1"/>
</dbReference>
<dbReference type="InterPro" id="IPR027417">
    <property type="entry name" value="P-loop_NTPase"/>
</dbReference>
<evidence type="ECO:0000256" key="1">
    <source>
        <dbReference type="ARBA" id="ARBA00001966"/>
    </source>
</evidence>
<feature type="domain" description="Helicase ATP-binding" evidence="14">
    <location>
        <begin position="9"/>
        <end position="416"/>
    </location>
</feature>
<dbReference type="SMART" id="SM00491">
    <property type="entry name" value="HELICc2"/>
    <property type="match status" value="1"/>
</dbReference>
<dbReference type="Pfam" id="PF06733">
    <property type="entry name" value="DEAD_2"/>
    <property type="match status" value="1"/>
</dbReference>
<comment type="similarity">
    <text evidence="3">Belongs to the DEAD box helicase family. DEAH subfamily. DDX11/CHL1 sub-subfamily.</text>
</comment>
<organism evidence="15 16">
    <name type="scientific">Hypothenemus hampei</name>
    <name type="common">Coffee berry borer</name>
    <dbReference type="NCBI Taxonomy" id="57062"/>
    <lineage>
        <taxon>Eukaryota</taxon>
        <taxon>Metazoa</taxon>
        <taxon>Ecdysozoa</taxon>
        <taxon>Arthropoda</taxon>
        <taxon>Hexapoda</taxon>
        <taxon>Insecta</taxon>
        <taxon>Pterygota</taxon>
        <taxon>Neoptera</taxon>
        <taxon>Endopterygota</taxon>
        <taxon>Coleoptera</taxon>
        <taxon>Polyphaga</taxon>
        <taxon>Cucujiformia</taxon>
        <taxon>Curculionidae</taxon>
        <taxon>Scolytinae</taxon>
        <taxon>Hypothenemus</taxon>
    </lineage>
</organism>
<proteinExistence type="inferred from homology"/>
<feature type="compositionally biased region" description="Basic and acidic residues" evidence="13">
    <location>
        <begin position="146"/>
        <end position="163"/>
    </location>
</feature>
<dbReference type="GO" id="GO:0004386">
    <property type="term" value="F:helicase activity"/>
    <property type="evidence" value="ECO:0007669"/>
    <property type="project" value="UniProtKB-KW"/>
</dbReference>
<evidence type="ECO:0000256" key="4">
    <source>
        <dbReference type="ARBA" id="ARBA00022723"/>
    </source>
</evidence>
<name>A0ABD1EW98_HYPHA</name>
<dbReference type="InterPro" id="IPR013020">
    <property type="entry name" value="Rad3/Chl1-like"/>
</dbReference>
<evidence type="ECO:0000256" key="3">
    <source>
        <dbReference type="ARBA" id="ARBA00008435"/>
    </source>
</evidence>
<dbReference type="Pfam" id="PF13307">
    <property type="entry name" value="Helicase_C_2"/>
    <property type="match status" value="1"/>
</dbReference>
<dbReference type="GO" id="GO:0005634">
    <property type="term" value="C:nucleus"/>
    <property type="evidence" value="ECO:0007669"/>
    <property type="project" value="UniProtKB-SubCell"/>
</dbReference>
<dbReference type="GO" id="GO:0046872">
    <property type="term" value="F:metal ion binding"/>
    <property type="evidence" value="ECO:0007669"/>
    <property type="project" value="UniProtKB-KW"/>
</dbReference>
<dbReference type="PROSITE" id="PS51193">
    <property type="entry name" value="HELICASE_ATP_BIND_2"/>
    <property type="match status" value="1"/>
</dbReference>
<dbReference type="InterPro" id="IPR010614">
    <property type="entry name" value="RAD3-like_helicase_DEAD"/>
</dbReference>
<reference evidence="15 16" key="1">
    <citation type="submission" date="2024-05" db="EMBL/GenBank/DDBJ databases">
        <title>Genetic variation in Jamaican populations of the coffee berry borer (Hypothenemus hampei).</title>
        <authorList>
            <person name="Errbii M."/>
            <person name="Myrie A."/>
        </authorList>
    </citation>
    <scope>NUCLEOTIDE SEQUENCE [LARGE SCALE GENOMIC DNA]</scope>
    <source>
        <strain evidence="15">JA-Hopewell-2020-01-JO</strain>
        <tissue evidence="15">Whole body</tissue>
    </source>
</reference>
<keyword evidence="11" id="KW-0413">Isomerase</keyword>
<dbReference type="AlphaFoldDB" id="A0ABD1EW98"/>
<accession>A0ABD1EW98</accession>
<dbReference type="Proteomes" id="UP001566132">
    <property type="component" value="Unassembled WGS sequence"/>
</dbReference>
<dbReference type="GO" id="GO:0051536">
    <property type="term" value="F:iron-sulfur cluster binding"/>
    <property type="evidence" value="ECO:0007669"/>
    <property type="project" value="UniProtKB-KW"/>
</dbReference>
<keyword evidence="12" id="KW-0539">Nucleus</keyword>
<dbReference type="InterPro" id="IPR006554">
    <property type="entry name" value="Helicase-like_DEXD_c2"/>
</dbReference>
<dbReference type="InterPro" id="IPR014013">
    <property type="entry name" value="Helic_SF1/SF2_ATP-bd_DinG/Rad3"/>
</dbReference>
<feature type="compositionally biased region" description="Basic residues" evidence="13">
    <location>
        <begin position="131"/>
        <end position="142"/>
    </location>
</feature>
<dbReference type="CDD" id="cd18788">
    <property type="entry name" value="SF2_C_XPD"/>
    <property type="match status" value="1"/>
</dbReference>
<evidence type="ECO:0000313" key="16">
    <source>
        <dbReference type="Proteomes" id="UP001566132"/>
    </source>
</evidence>
<evidence type="ECO:0000256" key="6">
    <source>
        <dbReference type="ARBA" id="ARBA00022801"/>
    </source>
</evidence>
<dbReference type="PANTHER" id="PTHR11472">
    <property type="entry name" value="DNA REPAIR DEAD HELICASE RAD3/XP-D SUBFAMILY MEMBER"/>
    <property type="match status" value="1"/>
</dbReference>
<keyword evidence="16" id="KW-1185">Reference proteome</keyword>
<keyword evidence="8" id="KW-0067">ATP-binding</keyword>
<dbReference type="InterPro" id="IPR006555">
    <property type="entry name" value="ATP-dep_Helicase_C"/>
</dbReference>
<evidence type="ECO:0000256" key="2">
    <source>
        <dbReference type="ARBA" id="ARBA00004123"/>
    </source>
</evidence>
<keyword evidence="7" id="KW-0347">Helicase</keyword>
<dbReference type="NCBIfam" id="TIGR00604">
    <property type="entry name" value="rad3"/>
    <property type="match status" value="1"/>
</dbReference>
<evidence type="ECO:0000256" key="11">
    <source>
        <dbReference type="ARBA" id="ARBA00023235"/>
    </source>
</evidence>
<keyword evidence="5" id="KW-0547">Nucleotide-binding</keyword>
<comment type="cofactor">
    <cofactor evidence="1">
        <name>[4Fe-4S] cluster</name>
        <dbReference type="ChEBI" id="CHEBI:49883"/>
    </cofactor>
</comment>
<dbReference type="GO" id="GO:0005524">
    <property type="term" value="F:ATP binding"/>
    <property type="evidence" value="ECO:0007669"/>
    <property type="project" value="UniProtKB-KW"/>
</dbReference>
<feature type="region of interest" description="Disordered" evidence="13">
    <location>
        <begin position="131"/>
        <end position="163"/>
    </location>
</feature>
<protein>
    <recommendedName>
        <fullName evidence="14">Helicase ATP-binding domain-containing protein</fullName>
    </recommendedName>
</protein>
<dbReference type="EMBL" id="JBDJPC010000004">
    <property type="protein sequence ID" value="KAL1505317.1"/>
    <property type="molecule type" value="Genomic_DNA"/>
</dbReference>